<dbReference type="RefSeq" id="WP_256620367.1">
    <property type="nucleotide sequence ID" value="NZ_JANIBC010000018.1"/>
</dbReference>
<dbReference type="PANTHER" id="PTHR31423:SF3">
    <property type="entry name" value="PROLYL-TRNA SYNTHETASE ASSOCIATED DOMAIN-CONTAINING PROTEIN 1-RELATED"/>
    <property type="match status" value="1"/>
</dbReference>
<dbReference type="InterPro" id="IPR007214">
    <property type="entry name" value="YbaK/aa-tRNA-synth-assoc-dom"/>
</dbReference>
<protein>
    <submittedName>
        <fullName evidence="3">Prolyl-tRNA synthetase associated domain-containing protein</fullName>
    </submittedName>
</protein>
<evidence type="ECO:0000256" key="1">
    <source>
        <dbReference type="ARBA" id="ARBA00010201"/>
    </source>
</evidence>
<dbReference type="SUPFAM" id="SSF55826">
    <property type="entry name" value="YbaK/ProRS associated domain"/>
    <property type="match status" value="1"/>
</dbReference>
<comment type="similarity">
    <text evidence="1">Belongs to the PRORSD1 family.</text>
</comment>
<dbReference type="Gene3D" id="3.90.960.10">
    <property type="entry name" value="YbaK/aminoacyl-tRNA synthetase-associated domain"/>
    <property type="match status" value="1"/>
</dbReference>
<sequence length="166" mass="17776">MDAENRLYARFAEMGLPYELVEHEATATVADSERLAADMPGGRSKSLLLTDRDGRLVLATLPGSRRADLQAIGRLCGSKSRLSFALPETMQTVLGVEPGHLSPFALINDSAQRVGMVLIDEALLRASPVWAHPLRNTASIGMAPEHLQAFVALHAAEHRTAGLAAA</sequence>
<dbReference type="Pfam" id="PF04073">
    <property type="entry name" value="tRNA_edit"/>
    <property type="match status" value="1"/>
</dbReference>
<name>A0A9X2LBD6_9PROT</name>
<dbReference type="PANTHER" id="PTHR31423">
    <property type="entry name" value="YBAK DOMAIN-CONTAINING PROTEIN"/>
    <property type="match status" value="1"/>
</dbReference>
<dbReference type="EMBL" id="JANIBC010000018">
    <property type="protein sequence ID" value="MCQ8186446.1"/>
    <property type="molecule type" value="Genomic_DNA"/>
</dbReference>
<proteinExistence type="inferred from homology"/>
<gene>
    <name evidence="3" type="ORF">NOG11_13770</name>
</gene>
<evidence type="ECO:0000259" key="2">
    <source>
        <dbReference type="Pfam" id="PF04073"/>
    </source>
</evidence>
<dbReference type="InterPro" id="IPR040285">
    <property type="entry name" value="ProX/PRXD1"/>
</dbReference>
<dbReference type="AlphaFoldDB" id="A0A9X2LBD6"/>
<reference evidence="3" key="1">
    <citation type="submission" date="2022-07" db="EMBL/GenBank/DDBJ databases">
        <title>Parvularcula maris sp. nov., an algicidal bacterium isolated from seawater.</title>
        <authorList>
            <person name="Li F."/>
        </authorList>
    </citation>
    <scope>NUCLEOTIDE SEQUENCE</scope>
    <source>
        <strain evidence="3">BGMRC 0090</strain>
    </source>
</reference>
<dbReference type="InterPro" id="IPR036754">
    <property type="entry name" value="YbaK/aa-tRNA-synt-asso_dom_sf"/>
</dbReference>
<feature type="domain" description="YbaK/aminoacyl-tRNA synthetase-associated" evidence="2">
    <location>
        <begin position="23"/>
        <end position="150"/>
    </location>
</feature>
<dbReference type="GO" id="GO:0002161">
    <property type="term" value="F:aminoacyl-tRNA deacylase activity"/>
    <property type="evidence" value="ECO:0007669"/>
    <property type="project" value="InterPro"/>
</dbReference>
<dbReference type="Proteomes" id="UP001142610">
    <property type="component" value="Unassembled WGS sequence"/>
</dbReference>
<evidence type="ECO:0000313" key="4">
    <source>
        <dbReference type="Proteomes" id="UP001142610"/>
    </source>
</evidence>
<dbReference type="CDD" id="cd04335">
    <property type="entry name" value="PrdX_deacylase"/>
    <property type="match status" value="1"/>
</dbReference>
<evidence type="ECO:0000313" key="3">
    <source>
        <dbReference type="EMBL" id="MCQ8186446.1"/>
    </source>
</evidence>
<organism evidence="3 4">
    <name type="scientific">Parvularcula maris</name>
    <dbReference type="NCBI Taxonomy" id="2965077"/>
    <lineage>
        <taxon>Bacteria</taxon>
        <taxon>Pseudomonadati</taxon>
        <taxon>Pseudomonadota</taxon>
        <taxon>Alphaproteobacteria</taxon>
        <taxon>Parvularculales</taxon>
        <taxon>Parvularculaceae</taxon>
        <taxon>Parvularcula</taxon>
    </lineage>
</organism>
<comment type="caution">
    <text evidence="3">The sequence shown here is derived from an EMBL/GenBank/DDBJ whole genome shotgun (WGS) entry which is preliminary data.</text>
</comment>
<accession>A0A9X2LBD6</accession>
<keyword evidence="4" id="KW-1185">Reference proteome</keyword>